<sequence length="93" mass="10347">MRTLPLIGILRRHRRLVPCELGALNTYPIRGNCTSDVVLCNVFSGARYTEDHASIGVICFRIYRRVAGGFPDSAPQNINLELVHGFDLHLVGL</sequence>
<reference evidence="1" key="1">
    <citation type="submission" date="2023-05" db="EMBL/GenBank/DDBJ databases">
        <title>Nepenthes gracilis genome sequencing.</title>
        <authorList>
            <person name="Fukushima K."/>
        </authorList>
    </citation>
    <scope>NUCLEOTIDE SEQUENCE</scope>
    <source>
        <strain evidence="1">SING2019-196</strain>
    </source>
</reference>
<protein>
    <submittedName>
        <fullName evidence="1">Uncharacterized protein</fullName>
    </submittedName>
</protein>
<accession>A0AAD3SKD5</accession>
<dbReference type="Proteomes" id="UP001279734">
    <property type="component" value="Unassembled WGS sequence"/>
</dbReference>
<evidence type="ECO:0000313" key="2">
    <source>
        <dbReference type="Proteomes" id="UP001279734"/>
    </source>
</evidence>
<dbReference type="EMBL" id="BSYO01000012">
    <property type="protein sequence ID" value="GMH13205.1"/>
    <property type="molecule type" value="Genomic_DNA"/>
</dbReference>
<organism evidence="1 2">
    <name type="scientific">Nepenthes gracilis</name>
    <name type="common">Slender pitcher plant</name>
    <dbReference type="NCBI Taxonomy" id="150966"/>
    <lineage>
        <taxon>Eukaryota</taxon>
        <taxon>Viridiplantae</taxon>
        <taxon>Streptophyta</taxon>
        <taxon>Embryophyta</taxon>
        <taxon>Tracheophyta</taxon>
        <taxon>Spermatophyta</taxon>
        <taxon>Magnoliopsida</taxon>
        <taxon>eudicotyledons</taxon>
        <taxon>Gunneridae</taxon>
        <taxon>Pentapetalae</taxon>
        <taxon>Caryophyllales</taxon>
        <taxon>Nepenthaceae</taxon>
        <taxon>Nepenthes</taxon>
    </lineage>
</organism>
<dbReference type="AlphaFoldDB" id="A0AAD3SKD5"/>
<name>A0AAD3SKD5_NEPGR</name>
<gene>
    <name evidence="1" type="ORF">Nepgr_015046</name>
</gene>
<proteinExistence type="predicted"/>
<comment type="caution">
    <text evidence="1">The sequence shown here is derived from an EMBL/GenBank/DDBJ whole genome shotgun (WGS) entry which is preliminary data.</text>
</comment>
<keyword evidence="2" id="KW-1185">Reference proteome</keyword>
<evidence type="ECO:0000313" key="1">
    <source>
        <dbReference type="EMBL" id="GMH13205.1"/>
    </source>
</evidence>